<keyword evidence="3" id="KW-1185">Reference proteome</keyword>
<dbReference type="EMBL" id="CAKKNE010000002">
    <property type="protein sequence ID" value="CAH0370132.1"/>
    <property type="molecule type" value="Genomic_DNA"/>
</dbReference>
<dbReference type="AlphaFoldDB" id="A0A8J2WVK5"/>
<keyword evidence="1" id="KW-0732">Signal</keyword>
<dbReference type="OrthoDB" id="200598at2759"/>
<protein>
    <submittedName>
        <fullName evidence="2">Uncharacterized protein</fullName>
    </submittedName>
</protein>
<dbReference type="Gene3D" id="3.90.550.20">
    <property type="match status" value="1"/>
</dbReference>
<dbReference type="InterPro" id="IPR039367">
    <property type="entry name" value="Och1-like"/>
</dbReference>
<accession>A0A8J2WVK5</accession>
<dbReference type="InterPro" id="IPR029044">
    <property type="entry name" value="Nucleotide-diphossugar_trans"/>
</dbReference>
<dbReference type="SUPFAM" id="SSF53448">
    <property type="entry name" value="Nucleotide-diphospho-sugar transferases"/>
    <property type="match status" value="1"/>
</dbReference>
<dbReference type="Proteomes" id="UP000789595">
    <property type="component" value="Unassembled WGS sequence"/>
</dbReference>
<dbReference type="InterPro" id="IPR007577">
    <property type="entry name" value="GlycoTrfase_DXD_sugar-bd_CS"/>
</dbReference>
<dbReference type="GO" id="GO:0006487">
    <property type="term" value="P:protein N-linked glycosylation"/>
    <property type="evidence" value="ECO:0007669"/>
    <property type="project" value="TreeGrafter"/>
</dbReference>
<name>A0A8J2WVK5_9STRA</name>
<dbReference type="GO" id="GO:0000136">
    <property type="term" value="C:mannan polymerase complex"/>
    <property type="evidence" value="ECO:0007669"/>
    <property type="project" value="TreeGrafter"/>
</dbReference>
<sequence>MHHLWWWALLLLCGAASLDDRQQFGKFLQQLKRKPTHGEGGIPRLLFTSHRTPRAELPPKLRENVDAWRRLNPSFAFRYFDDAAQSKFMRETCAVPRCLEAYDVLVSGAGKADLFRIAYLYYVGGWWVDADLKPGPIAENCDLAYPEKLLLVAERHGMPRFMILAGNGHPLLAKTLATQIANVFRNHRRSPENRRNTLFVTGPSTLAKSICDELGADLGSPHCGRGRFVGFAGATKLAPFAARAFAGGFRMDTCSEFWFSPFPDFDHKRELRSMNLTHYSLLRTAR</sequence>
<comment type="caution">
    <text evidence="2">The sequence shown here is derived from an EMBL/GenBank/DDBJ whole genome shotgun (WGS) entry which is preliminary data.</text>
</comment>
<feature type="signal peptide" evidence="1">
    <location>
        <begin position="1"/>
        <end position="17"/>
    </location>
</feature>
<dbReference type="PANTHER" id="PTHR31834">
    <property type="entry name" value="INITIATION-SPECIFIC ALPHA-1,6-MANNOSYLTRANSFERASE"/>
    <property type="match status" value="1"/>
</dbReference>
<evidence type="ECO:0000313" key="2">
    <source>
        <dbReference type="EMBL" id="CAH0370132.1"/>
    </source>
</evidence>
<dbReference type="PANTHER" id="PTHR31834:SF1">
    <property type="entry name" value="INITIATION-SPECIFIC ALPHA-1,6-MANNOSYLTRANSFERASE"/>
    <property type="match status" value="1"/>
</dbReference>
<dbReference type="GO" id="GO:0000009">
    <property type="term" value="F:alpha-1,6-mannosyltransferase activity"/>
    <property type="evidence" value="ECO:0007669"/>
    <property type="project" value="InterPro"/>
</dbReference>
<dbReference type="Pfam" id="PF04488">
    <property type="entry name" value="Gly_transf_sug"/>
    <property type="match status" value="1"/>
</dbReference>
<proteinExistence type="predicted"/>
<reference evidence="2" key="1">
    <citation type="submission" date="2021-11" db="EMBL/GenBank/DDBJ databases">
        <authorList>
            <consortium name="Genoscope - CEA"/>
            <person name="William W."/>
        </authorList>
    </citation>
    <scope>NUCLEOTIDE SEQUENCE</scope>
</reference>
<feature type="chain" id="PRO_5035208635" evidence="1">
    <location>
        <begin position="18"/>
        <end position="286"/>
    </location>
</feature>
<evidence type="ECO:0000313" key="3">
    <source>
        <dbReference type="Proteomes" id="UP000789595"/>
    </source>
</evidence>
<gene>
    <name evidence="2" type="ORF">PECAL_2P32860</name>
</gene>
<evidence type="ECO:0000256" key="1">
    <source>
        <dbReference type="SAM" id="SignalP"/>
    </source>
</evidence>
<organism evidence="2 3">
    <name type="scientific">Pelagomonas calceolata</name>
    <dbReference type="NCBI Taxonomy" id="35677"/>
    <lineage>
        <taxon>Eukaryota</taxon>
        <taxon>Sar</taxon>
        <taxon>Stramenopiles</taxon>
        <taxon>Ochrophyta</taxon>
        <taxon>Pelagophyceae</taxon>
        <taxon>Pelagomonadales</taxon>
        <taxon>Pelagomonadaceae</taxon>
        <taxon>Pelagomonas</taxon>
    </lineage>
</organism>